<organism evidence="2 3">
    <name type="scientific">Musa acuminata subsp. malaccensis</name>
    <name type="common">Wild banana</name>
    <name type="synonym">Musa malaccensis</name>
    <dbReference type="NCBI Taxonomy" id="214687"/>
    <lineage>
        <taxon>Eukaryota</taxon>
        <taxon>Viridiplantae</taxon>
        <taxon>Streptophyta</taxon>
        <taxon>Embryophyta</taxon>
        <taxon>Tracheophyta</taxon>
        <taxon>Spermatophyta</taxon>
        <taxon>Magnoliopsida</taxon>
        <taxon>Liliopsida</taxon>
        <taxon>Zingiberales</taxon>
        <taxon>Musaceae</taxon>
        <taxon>Musa</taxon>
    </lineage>
</organism>
<dbReference type="Proteomes" id="UP000012960">
    <property type="component" value="Unplaced"/>
</dbReference>
<evidence type="ECO:0000313" key="1">
    <source>
        <dbReference type="EMBL" id="CAG1837704.1"/>
    </source>
</evidence>
<keyword evidence="3" id="KW-1185">Reference proteome</keyword>
<accession>A0A804J1L8</accession>
<sequence>MIRPCLVNKDKFRLKILEYLGVLGDYKGSPLLSSYLDILLASYKWSCLIIAFQVLKLKAIQVTVPLPRDQLPPCLKSPILVVGCISTSTFSSSIDCNKIPGLEGLYSHLF</sequence>
<dbReference type="Gramene" id="Ma05_t06480.1">
    <property type="protein sequence ID" value="Ma05_p06480.1"/>
    <property type="gene ID" value="Ma05_g06480"/>
</dbReference>
<name>A0A804J1L8_MUSAM</name>
<dbReference type="EMBL" id="HG996470">
    <property type="protein sequence ID" value="CAG1837704.1"/>
    <property type="molecule type" value="Genomic_DNA"/>
</dbReference>
<proteinExistence type="predicted"/>
<dbReference type="EnsemblPlants" id="Ma05_t06480.1">
    <property type="protein sequence ID" value="Ma05_p06480.1"/>
    <property type="gene ID" value="Ma05_g06480"/>
</dbReference>
<dbReference type="AlphaFoldDB" id="A0A804J1L8"/>
<evidence type="ECO:0000313" key="3">
    <source>
        <dbReference type="Proteomes" id="UP000012960"/>
    </source>
</evidence>
<protein>
    <submittedName>
        <fullName evidence="1">(wild Malaysian banana) hypothetical protein</fullName>
    </submittedName>
</protein>
<evidence type="ECO:0000313" key="2">
    <source>
        <dbReference type="EnsemblPlants" id="Ma05_p06480.1"/>
    </source>
</evidence>
<dbReference type="InParanoid" id="A0A804J1L8"/>
<reference evidence="1" key="1">
    <citation type="submission" date="2021-03" db="EMBL/GenBank/DDBJ databases">
        <authorList>
            <consortium name="Genoscope - CEA"/>
            <person name="William W."/>
        </authorList>
    </citation>
    <scope>NUCLEOTIDE SEQUENCE</scope>
    <source>
        <strain evidence="1">Doubled-haploid Pahang</strain>
    </source>
</reference>
<gene>
    <name evidence="1" type="ORF">GSMUA_258810.1</name>
</gene>
<reference evidence="2" key="2">
    <citation type="submission" date="2021-05" db="UniProtKB">
        <authorList>
            <consortium name="EnsemblPlants"/>
        </authorList>
    </citation>
    <scope>IDENTIFICATION</scope>
    <source>
        <strain evidence="2">subsp. malaccensis</strain>
    </source>
</reference>